<keyword evidence="3" id="KW-1185">Reference proteome</keyword>
<dbReference type="AlphaFoldDB" id="A0A2W2BWF8"/>
<name>A0A2W2BWF8_9ACTN</name>
<protein>
    <submittedName>
        <fullName evidence="2">Uncharacterized protein</fullName>
    </submittedName>
</protein>
<organism evidence="2 3">
    <name type="scientific">Micromonospora deserti</name>
    <dbReference type="NCBI Taxonomy" id="2070366"/>
    <lineage>
        <taxon>Bacteria</taxon>
        <taxon>Bacillati</taxon>
        <taxon>Actinomycetota</taxon>
        <taxon>Actinomycetes</taxon>
        <taxon>Micromonosporales</taxon>
        <taxon>Micromonosporaceae</taxon>
        <taxon>Micromonospora</taxon>
    </lineage>
</organism>
<gene>
    <name evidence="2" type="ORF">C1I99_25050</name>
</gene>
<feature type="compositionally biased region" description="Basic and acidic residues" evidence="1">
    <location>
        <begin position="55"/>
        <end position="65"/>
    </location>
</feature>
<feature type="region of interest" description="Disordered" evidence="1">
    <location>
        <begin position="37"/>
        <end position="65"/>
    </location>
</feature>
<sequence>MFDRPSTSYLWTDTAPAAVRADPAGCVTSQGQVLRVRCSAEPPRRGGRGAGARPGLDDRHVHEPR</sequence>
<evidence type="ECO:0000313" key="2">
    <source>
        <dbReference type="EMBL" id="PZF89910.1"/>
    </source>
</evidence>
<dbReference type="EMBL" id="POUB01000240">
    <property type="protein sequence ID" value="PZF89910.1"/>
    <property type="molecule type" value="Genomic_DNA"/>
</dbReference>
<comment type="caution">
    <text evidence="2">The sequence shown here is derived from an EMBL/GenBank/DDBJ whole genome shotgun (WGS) entry which is preliminary data.</text>
</comment>
<dbReference type="Proteomes" id="UP000248749">
    <property type="component" value="Unassembled WGS sequence"/>
</dbReference>
<evidence type="ECO:0000313" key="3">
    <source>
        <dbReference type="Proteomes" id="UP000248749"/>
    </source>
</evidence>
<proteinExistence type="predicted"/>
<accession>A0A2W2BWF8</accession>
<reference evidence="2 3" key="1">
    <citation type="submission" date="2018-01" db="EMBL/GenBank/DDBJ databases">
        <title>Draft genome sequence of Salinispora sp. 13K206.</title>
        <authorList>
            <person name="Sahin N."/>
            <person name="Saygin H."/>
            <person name="Ay H."/>
        </authorList>
    </citation>
    <scope>NUCLEOTIDE SEQUENCE [LARGE SCALE GENOMIC DNA]</scope>
    <source>
        <strain evidence="2 3">13K206</strain>
    </source>
</reference>
<evidence type="ECO:0000256" key="1">
    <source>
        <dbReference type="SAM" id="MobiDB-lite"/>
    </source>
</evidence>